<dbReference type="eggNOG" id="ENOG502SNEE">
    <property type="taxonomic scope" value="Eukaryota"/>
</dbReference>
<dbReference type="STRING" id="441959.B8MIC9"/>
<dbReference type="PANTHER" id="PTHR39596">
    <property type="match status" value="1"/>
</dbReference>
<dbReference type="OMA" id="NIRHEEF"/>
<dbReference type="GeneID" id="8099900"/>
<evidence type="ECO:0000313" key="3">
    <source>
        <dbReference type="Proteomes" id="UP000001745"/>
    </source>
</evidence>
<reference evidence="3" key="1">
    <citation type="journal article" date="2015" name="Genome Announc.">
        <title>Genome sequence of the AIDS-associated pathogen Penicillium marneffei (ATCC18224) and its near taxonomic relative Talaromyces stipitatus (ATCC10500).</title>
        <authorList>
            <person name="Nierman W.C."/>
            <person name="Fedorova-Abrams N.D."/>
            <person name="Andrianopoulos A."/>
        </authorList>
    </citation>
    <scope>NUCLEOTIDE SEQUENCE [LARGE SCALE GENOMIC DNA]</scope>
    <source>
        <strain evidence="3">ATCC 10500 / CBS 375.48 / QM 6759 / NRRL 1006</strain>
    </source>
</reference>
<feature type="domain" description="Heterokaryon incompatibility" evidence="1">
    <location>
        <begin position="304"/>
        <end position="420"/>
    </location>
</feature>
<dbReference type="Proteomes" id="UP000001745">
    <property type="component" value="Unassembled WGS sequence"/>
</dbReference>
<dbReference type="OrthoDB" id="2426273at2759"/>
<dbReference type="Pfam" id="PF06985">
    <property type="entry name" value="HET"/>
    <property type="match status" value="1"/>
</dbReference>
<dbReference type="PANTHER" id="PTHR39596:SF2">
    <property type="entry name" value="HET DOMAIN PROTEIN (AFU_ORTHOLOGUE AFUA_1G17550)-RELATED"/>
    <property type="match status" value="1"/>
</dbReference>
<dbReference type="PhylomeDB" id="B8MIC9"/>
<evidence type="ECO:0000313" key="2">
    <source>
        <dbReference type="EMBL" id="EED14613.1"/>
    </source>
</evidence>
<protein>
    <recommendedName>
        <fullName evidence="1">Heterokaryon incompatibility domain-containing protein</fullName>
    </recommendedName>
</protein>
<organism evidence="2 3">
    <name type="scientific">Talaromyces stipitatus (strain ATCC 10500 / CBS 375.48 / QM 6759 / NRRL 1006)</name>
    <name type="common">Penicillium stipitatum</name>
    <dbReference type="NCBI Taxonomy" id="441959"/>
    <lineage>
        <taxon>Eukaryota</taxon>
        <taxon>Fungi</taxon>
        <taxon>Dikarya</taxon>
        <taxon>Ascomycota</taxon>
        <taxon>Pezizomycotina</taxon>
        <taxon>Eurotiomycetes</taxon>
        <taxon>Eurotiomycetidae</taxon>
        <taxon>Eurotiales</taxon>
        <taxon>Trichocomaceae</taxon>
        <taxon>Talaromyces</taxon>
        <taxon>Talaromyces sect. Talaromyces</taxon>
    </lineage>
</organism>
<dbReference type="RefSeq" id="XP_002484566.1">
    <property type="nucleotide sequence ID" value="XM_002484521.1"/>
</dbReference>
<proteinExistence type="predicted"/>
<accession>B8MIC9</accession>
<gene>
    <name evidence="2" type="ORF">TSTA_040920</name>
</gene>
<dbReference type="InterPro" id="IPR010730">
    <property type="entry name" value="HET"/>
</dbReference>
<dbReference type="InParanoid" id="B8MIC9"/>
<keyword evidence="3" id="KW-1185">Reference proteome</keyword>
<evidence type="ECO:0000259" key="1">
    <source>
        <dbReference type="Pfam" id="PF06985"/>
    </source>
</evidence>
<sequence>MAEHLFFPEKPQNPLRIEYKGPLYDGGEWDEYPTRHGWKNEKGDIEWIGFSLEHDKEVECWLYFGMLFYVFGEKLNQVDFLLSEESEDNLEGPEQFLTTTHLRDYVDNVQEWKNKRYGERAVTIVEKVCKELETFKDTLRDEMKLAIRLICQALWNTSVKRDGPRTQPRHVSKWLLSDTYETVRMIKSEWCPWEVMKSRFTGCHVDTIAYLLQLNRRKPTWDNRTHVACKLTECVAHNIDESNYLMRHVTEGCGCDHIQADVEQLHTVLKDGGIPLVKITPLAGEEEDAGFKVEIVRKRTGRQYVAISHVWSDGMGNPNGNSLPNCQVRLLYEQARRLVTDKEYIPRQVGDPLEHIETGVSRLTHFAFSQARGKDKSVLVWIDTLCIPHQRDVRSLAIQRIRQVYLDAYRVLILDSEMRQVESNSISRTQLLIRVVFCSGWMRRLWTLQEGLAAKYCLYMLFSDKPINISTIADEILTKIDKNKLPILQERVAYHAMSVWFMFFKESIDYASKFLRTLEVIGSPFAEPVFDKDRPIILAGVLNLDVKPILDAKGGPGERMRVFYRMLDEFPCGILFEEEPRFEDDGMRWAVKVCQFSGMPHVLGSTSGEITPRGLQVSTLSSWLFPSVVALNISSEDFQSTSGDWLMQHNLKDVTRADACTLHFKNSVKLMPDKIYGVILEREESYTGQSCTFALVEYQSTEADNVHYARYVGVGTARRVLVWGLLPRDGYLLPFGFKGVEKRV</sequence>
<dbReference type="EMBL" id="EQ962657">
    <property type="protein sequence ID" value="EED14613.1"/>
    <property type="molecule type" value="Genomic_DNA"/>
</dbReference>
<dbReference type="AlphaFoldDB" id="B8MIC9"/>
<name>B8MIC9_TALSN</name>
<dbReference type="VEuPathDB" id="FungiDB:TSTA_040920"/>
<dbReference type="HOGENOM" id="CLU_009388_3_0_1"/>